<dbReference type="InterPro" id="IPR053136">
    <property type="entry name" value="UTP_pyrophosphatase-like"/>
</dbReference>
<dbReference type="Proteomes" id="UP000261739">
    <property type="component" value="Unassembled WGS sequence"/>
</dbReference>
<dbReference type="Pfam" id="PF01863">
    <property type="entry name" value="YgjP-like"/>
    <property type="match status" value="1"/>
</dbReference>
<sequence>MARAPRRPTAAQRAVVEDFAPDVEIRLSGRRKRTIAARMEGDRVVVLAPLDMAAKDLRSSTEDLVGRVRRRHAGAGQTVSDAALAERAALLNHRYLENRATFASVVWVSNMSRRWGSCSVKSGRIRISDRLKDVPGYVLDSVLIHEMVHTWIPDHGTEFHEWADRAPQAERATGYLEAYGRWGTG</sequence>
<dbReference type="CDD" id="cd07344">
    <property type="entry name" value="M48_yhfN_like"/>
    <property type="match status" value="1"/>
</dbReference>
<reference evidence="2 3" key="1">
    <citation type="journal article" date="2018" name="Nat. Biotechnol.">
        <title>A standardized bacterial taxonomy based on genome phylogeny substantially revises the tree of life.</title>
        <authorList>
            <person name="Parks D.H."/>
            <person name="Chuvochina M."/>
            <person name="Waite D.W."/>
            <person name="Rinke C."/>
            <person name="Skarshewski A."/>
            <person name="Chaumeil P.A."/>
            <person name="Hugenholtz P."/>
        </authorList>
    </citation>
    <scope>NUCLEOTIDE SEQUENCE [LARGE SCALE GENOMIC DNA]</scope>
    <source>
        <strain evidence="2">UBA11247</strain>
    </source>
</reference>
<evidence type="ECO:0000313" key="2">
    <source>
        <dbReference type="EMBL" id="HCT14548.1"/>
    </source>
</evidence>
<organism evidence="2 3">
    <name type="scientific">Corynebacterium nuruki</name>
    <dbReference type="NCBI Taxonomy" id="1032851"/>
    <lineage>
        <taxon>Bacteria</taxon>
        <taxon>Bacillati</taxon>
        <taxon>Actinomycetota</taxon>
        <taxon>Actinomycetes</taxon>
        <taxon>Mycobacteriales</taxon>
        <taxon>Corynebacteriaceae</taxon>
        <taxon>Corynebacterium</taxon>
    </lineage>
</organism>
<evidence type="ECO:0000259" key="1">
    <source>
        <dbReference type="Pfam" id="PF01863"/>
    </source>
</evidence>
<dbReference type="AlphaFoldDB" id="A0A3D4SZ40"/>
<protein>
    <submittedName>
        <fullName evidence="2">M48 family peptidase</fullName>
    </submittedName>
</protein>
<accession>A0A3D4SZ40</accession>
<feature type="domain" description="YgjP-like metallopeptidase" evidence="1">
    <location>
        <begin position="104"/>
        <end position="170"/>
    </location>
</feature>
<gene>
    <name evidence="2" type="ORF">DIW82_07085</name>
</gene>
<dbReference type="STRING" id="863239.GCA_000213935_02020"/>
<evidence type="ECO:0000313" key="3">
    <source>
        <dbReference type="Proteomes" id="UP000261739"/>
    </source>
</evidence>
<dbReference type="RefSeq" id="WP_010119652.1">
    <property type="nucleotide sequence ID" value="NZ_DAITTW010000041.1"/>
</dbReference>
<name>A0A3D4SZ40_9CORY</name>
<comment type="caution">
    <text evidence="2">The sequence shown here is derived from an EMBL/GenBank/DDBJ whole genome shotgun (WGS) entry which is preliminary data.</text>
</comment>
<dbReference type="EMBL" id="DQID01000186">
    <property type="protein sequence ID" value="HCT14548.1"/>
    <property type="molecule type" value="Genomic_DNA"/>
</dbReference>
<dbReference type="Gene3D" id="3.30.2010.10">
    <property type="entry name" value="Metalloproteases ('zincins'), catalytic domain"/>
    <property type="match status" value="1"/>
</dbReference>
<dbReference type="InterPro" id="IPR002725">
    <property type="entry name" value="YgjP-like_metallopeptidase"/>
</dbReference>
<dbReference type="PANTHER" id="PTHR30399:SF1">
    <property type="entry name" value="UTP PYROPHOSPHATASE"/>
    <property type="match status" value="1"/>
</dbReference>
<dbReference type="PANTHER" id="PTHR30399">
    <property type="entry name" value="UNCHARACTERIZED PROTEIN YGJP"/>
    <property type="match status" value="1"/>
</dbReference>
<proteinExistence type="predicted"/>